<organism evidence="2 3">
    <name type="scientific">Chondromyces crocatus</name>
    <dbReference type="NCBI Taxonomy" id="52"/>
    <lineage>
        <taxon>Bacteria</taxon>
        <taxon>Pseudomonadati</taxon>
        <taxon>Myxococcota</taxon>
        <taxon>Polyangia</taxon>
        <taxon>Polyangiales</taxon>
        <taxon>Polyangiaceae</taxon>
        <taxon>Chondromyces</taxon>
    </lineage>
</organism>
<dbReference type="STRING" id="52.CMC5_066080"/>
<protein>
    <submittedName>
        <fullName evidence="2">Uncharacterized protein</fullName>
    </submittedName>
</protein>
<dbReference type="EMBL" id="CP012159">
    <property type="protein sequence ID" value="AKT42382.1"/>
    <property type="molecule type" value="Genomic_DNA"/>
</dbReference>
<dbReference type="AlphaFoldDB" id="A0A0K1ENZ9"/>
<evidence type="ECO:0000313" key="3">
    <source>
        <dbReference type="Proteomes" id="UP000067626"/>
    </source>
</evidence>
<feature type="region of interest" description="Disordered" evidence="1">
    <location>
        <begin position="61"/>
        <end position="81"/>
    </location>
</feature>
<dbReference type="Proteomes" id="UP000067626">
    <property type="component" value="Chromosome"/>
</dbReference>
<name>A0A0K1ENZ9_CHOCO</name>
<evidence type="ECO:0000313" key="2">
    <source>
        <dbReference type="EMBL" id="AKT42382.1"/>
    </source>
</evidence>
<evidence type="ECO:0000256" key="1">
    <source>
        <dbReference type="SAM" id="MobiDB-lite"/>
    </source>
</evidence>
<keyword evidence="3" id="KW-1185">Reference proteome</keyword>
<accession>A0A0K1ENZ9</accession>
<dbReference type="KEGG" id="ccro:CMC5_066080"/>
<reference evidence="2 3" key="1">
    <citation type="submission" date="2015-07" db="EMBL/GenBank/DDBJ databases">
        <title>Genome analysis of myxobacterium Chondromyces crocatus Cm c5 reveals a high potential for natural compound synthesis and the genetic basis for the loss of fruiting body formation.</title>
        <authorList>
            <person name="Zaburannyi N."/>
            <person name="Bunk B."/>
            <person name="Maier J."/>
            <person name="Overmann J."/>
            <person name="Mueller R."/>
        </authorList>
    </citation>
    <scope>NUCLEOTIDE SEQUENCE [LARGE SCALE GENOMIC DNA]</scope>
    <source>
        <strain evidence="2 3">Cm c5</strain>
    </source>
</reference>
<gene>
    <name evidence="2" type="ORF">CMC5_066080</name>
</gene>
<sequence length="81" mass="9323">MPFLRVQGNPWRHRGIEGEDMSTGNGWRVTDIPIRWSLHPERGERMTRRFEGWRLVLSAHHGRGKREQGRGAAMNVCGLSS</sequence>
<proteinExistence type="predicted"/>